<accession>A0A1H2YEZ0</accession>
<evidence type="ECO:0000259" key="1">
    <source>
        <dbReference type="Pfam" id="PF05899"/>
    </source>
</evidence>
<dbReference type="Proteomes" id="UP000183400">
    <property type="component" value="Unassembled WGS sequence"/>
</dbReference>
<sequence>MGVLNLKKLPEIAEDQLEDWGAVPEPIDSEPSLLRGLTLAENEDGSEVGVWTCTPGKWRRKIQDAEMCYFTHGSCTYTDEQGNVTEINAGDMVYFPAMSLGIWEIKEHSRNAYITYKSK</sequence>
<protein>
    <recommendedName>
        <fullName evidence="1">(S)-ureidoglycine aminohydrolase cupin domain-containing protein</fullName>
    </recommendedName>
</protein>
<dbReference type="STRING" id="985054.SAMN05444358_102257"/>
<dbReference type="PANTHER" id="PTHR40943:SF1">
    <property type="entry name" value="CYTOPLASMIC PROTEIN"/>
    <property type="match status" value="1"/>
</dbReference>
<dbReference type="InterPro" id="IPR008579">
    <property type="entry name" value="UGlyAH_Cupin_dom"/>
</dbReference>
<organism evidence="2 3">
    <name type="scientific">Ruegeria halocynthiae</name>
    <dbReference type="NCBI Taxonomy" id="985054"/>
    <lineage>
        <taxon>Bacteria</taxon>
        <taxon>Pseudomonadati</taxon>
        <taxon>Pseudomonadota</taxon>
        <taxon>Alphaproteobacteria</taxon>
        <taxon>Rhodobacterales</taxon>
        <taxon>Roseobacteraceae</taxon>
        <taxon>Ruegeria</taxon>
    </lineage>
</organism>
<dbReference type="PANTHER" id="PTHR40943">
    <property type="entry name" value="CYTOPLASMIC PROTEIN-RELATED"/>
    <property type="match status" value="1"/>
</dbReference>
<evidence type="ECO:0000313" key="3">
    <source>
        <dbReference type="Proteomes" id="UP000183400"/>
    </source>
</evidence>
<dbReference type="EMBL" id="FNNP01000002">
    <property type="protein sequence ID" value="SDX03630.1"/>
    <property type="molecule type" value="Genomic_DNA"/>
</dbReference>
<dbReference type="Pfam" id="PF05899">
    <property type="entry name" value="Cupin_3"/>
    <property type="match status" value="1"/>
</dbReference>
<keyword evidence="3" id="KW-1185">Reference proteome</keyword>
<evidence type="ECO:0000313" key="2">
    <source>
        <dbReference type="EMBL" id="SDX03630.1"/>
    </source>
</evidence>
<gene>
    <name evidence="2" type="ORF">SAMN05444358_102257</name>
</gene>
<reference evidence="3" key="1">
    <citation type="submission" date="2016-10" db="EMBL/GenBank/DDBJ databases">
        <authorList>
            <person name="Varghese N."/>
            <person name="Submissions S."/>
        </authorList>
    </citation>
    <scope>NUCLEOTIDE SEQUENCE [LARGE SCALE GENOMIC DNA]</scope>
    <source>
        <strain evidence="3">DSM 27839</strain>
    </source>
</reference>
<dbReference type="CDD" id="cd02227">
    <property type="entry name" value="cupin_TM1112-like"/>
    <property type="match status" value="1"/>
</dbReference>
<dbReference type="Gene3D" id="2.60.120.10">
    <property type="entry name" value="Jelly Rolls"/>
    <property type="match status" value="1"/>
</dbReference>
<dbReference type="InterPro" id="IPR011051">
    <property type="entry name" value="RmlC_Cupin_sf"/>
</dbReference>
<dbReference type="InterPro" id="IPR014710">
    <property type="entry name" value="RmlC-like_jellyroll"/>
</dbReference>
<name>A0A1H2YEZ0_9RHOB</name>
<dbReference type="AlphaFoldDB" id="A0A1H2YEZ0"/>
<feature type="domain" description="(S)-ureidoglycine aminohydrolase cupin" evidence="1">
    <location>
        <begin position="43"/>
        <end position="113"/>
    </location>
</feature>
<dbReference type="RefSeq" id="WP_074736769.1">
    <property type="nucleotide sequence ID" value="NZ_FNNP01000002.1"/>
</dbReference>
<proteinExistence type="predicted"/>
<dbReference type="SUPFAM" id="SSF51182">
    <property type="entry name" value="RmlC-like cupins"/>
    <property type="match status" value="1"/>
</dbReference>
<dbReference type="OrthoDB" id="9799053at2"/>